<proteinExistence type="predicted"/>
<dbReference type="InterPro" id="IPR056441">
    <property type="entry name" value="Beta-barrel_GLAA-B_II"/>
</dbReference>
<dbReference type="InterPro" id="IPR038637">
    <property type="entry name" value="NPCBM_sf"/>
</dbReference>
<dbReference type="InterPro" id="IPR012334">
    <property type="entry name" value="Pectin_lyas_fold"/>
</dbReference>
<evidence type="ECO:0000256" key="2">
    <source>
        <dbReference type="ARBA" id="ARBA00001271"/>
    </source>
</evidence>
<evidence type="ECO:0000256" key="4">
    <source>
        <dbReference type="ARBA" id="ARBA00022737"/>
    </source>
</evidence>
<dbReference type="Pfam" id="PF23764">
    <property type="entry name" value="Beta-barrel_GLAA-B_II"/>
    <property type="match status" value="1"/>
</dbReference>
<sequence length="738" mass="82224">MSTGFAISETDLLQSTQTYGAAKRNLSTSGKALSVAGKTYPQGIGVHAVSEVPVSVEPTAKRFQGLVGMDDTSVREAKGEAQFRILSGSAILWTSPIMKTGSPAVPFDIQVPPGARKLYLQVDDLGNNAYDHANWIDLRWGKEAQASDVKATAKTKPQTLNGKDFGITPDVTTDQSAAFRKALDALRAAPGSTLTLAKGTYHFHHTGALKRHFHASNHDQPIWQPVSLPLVDLTKTTIDANGSLFLFHGQVQPMLIQDTRELTIKNLALDYVHPPDSQSTITKVTPEFYEMSIDQQQYPHKVENGWITFTGEGWEKPDGTHGIVFDGKTKEIVAGTSDYGYRGKLTLVSPGHYRVEKNIQKDGIKAGDTITMRHGWDRPHPGCVLYRAVDTQLVNFSIHSSHGMALVAQRSENIHLKGGGVFPRPGTGRNFSAGADATHFSNCKGKIITENCLYEGMMDDAINVHATCLRIEKKINKHTIRCRYVHGQAYGFETFLPGETLRFIQAKWLTPRNPCKVKSVAWIDNKNLLLTLDTPIPDDLGKGDAVENADWFPSVHFKNNIVRNNRARGSLFTTPHPVVIENNTFETIAGSAILLAGDANGWYESGACHDVLIRNNIFKNNLTSRFQFTEAIISIFPEVPDLKTQTEFYHRKVRIENNRFETFDVPLLFAISTKGIQFNNNSIRYNSQYPAWNRAPFIFRRCADIQISNNKVKNAPRPWDKASSLKLQLTPEKEIQWR</sequence>
<keyword evidence="3" id="KW-0732">Signal</keyword>
<dbReference type="InterPro" id="IPR057275">
    <property type="entry name" value="Beta-barrel_GLAA-B_I"/>
</dbReference>
<dbReference type="SUPFAM" id="SSF51126">
    <property type="entry name" value="Pectin lyase-like"/>
    <property type="match status" value="1"/>
</dbReference>
<dbReference type="AlphaFoldDB" id="A0A851GEA0"/>
<organism evidence="8 9">
    <name type="scientific">Oceaniferula marina</name>
    <dbReference type="NCBI Taxonomy" id="2748318"/>
    <lineage>
        <taxon>Bacteria</taxon>
        <taxon>Pseudomonadati</taxon>
        <taxon>Verrucomicrobiota</taxon>
        <taxon>Verrucomicrobiia</taxon>
        <taxon>Verrucomicrobiales</taxon>
        <taxon>Verrucomicrobiaceae</taxon>
        <taxon>Oceaniferula</taxon>
    </lineage>
</organism>
<dbReference type="InterPro" id="IPR013222">
    <property type="entry name" value="Glyco_hyd_98_carb-bd"/>
</dbReference>
<feature type="domain" description="Glycosyl hydrolase family 98 putative carbohydrate-binding module" evidence="7">
    <location>
        <begin position="1"/>
        <end position="142"/>
    </location>
</feature>
<evidence type="ECO:0000313" key="9">
    <source>
        <dbReference type="Proteomes" id="UP000557872"/>
    </source>
</evidence>
<name>A0A851GEA0_9BACT</name>
<protein>
    <submittedName>
        <fullName evidence="8">NPCBM/NEW2 domain-containing protein</fullName>
    </submittedName>
</protein>
<dbReference type="Pfam" id="PF08305">
    <property type="entry name" value="NPCBM"/>
    <property type="match status" value="1"/>
</dbReference>
<evidence type="ECO:0000256" key="5">
    <source>
        <dbReference type="ARBA" id="ARBA00022801"/>
    </source>
</evidence>
<dbReference type="EMBL" id="JACBAZ010000003">
    <property type="protein sequence ID" value="NWK55873.1"/>
    <property type="molecule type" value="Genomic_DNA"/>
</dbReference>
<dbReference type="SUPFAM" id="SSF49785">
    <property type="entry name" value="Galactose-binding domain-like"/>
    <property type="match status" value="1"/>
</dbReference>
<dbReference type="SMART" id="SM00776">
    <property type="entry name" value="NPCBM"/>
    <property type="match status" value="1"/>
</dbReference>
<dbReference type="Proteomes" id="UP000557872">
    <property type="component" value="Unassembled WGS sequence"/>
</dbReference>
<dbReference type="InterPro" id="IPR011050">
    <property type="entry name" value="Pectin_lyase_fold/virulence"/>
</dbReference>
<evidence type="ECO:0000313" key="8">
    <source>
        <dbReference type="EMBL" id="NWK55873.1"/>
    </source>
</evidence>
<dbReference type="Gene3D" id="2.60.120.1060">
    <property type="entry name" value="NPCBM/NEW2 domain"/>
    <property type="match status" value="1"/>
</dbReference>
<dbReference type="Gene3D" id="2.160.20.10">
    <property type="entry name" value="Single-stranded right-handed beta-helix, Pectin lyase-like"/>
    <property type="match status" value="2"/>
</dbReference>
<evidence type="ECO:0000256" key="3">
    <source>
        <dbReference type="ARBA" id="ARBA00022729"/>
    </source>
</evidence>
<evidence type="ECO:0000259" key="7">
    <source>
        <dbReference type="SMART" id="SM00776"/>
    </source>
</evidence>
<evidence type="ECO:0000256" key="6">
    <source>
        <dbReference type="ARBA" id="ARBA00023295"/>
    </source>
</evidence>
<accession>A0A851GEA0</accession>
<dbReference type="InterPro" id="IPR008979">
    <property type="entry name" value="Galactose-bd-like_sf"/>
</dbReference>
<comment type="caution">
    <text evidence="8">The sequence shown here is derived from an EMBL/GenBank/DDBJ whole genome shotgun (WGS) entry which is preliminary data.</text>
</comment>
<comment type="catalytic activity">
    <reaction evidence="2">
        <text>Hydrolysis of terminal, non-reducing branched (1-&gt;3)-alpha-D-galactosidic residues, producing free D-galactose.</text>
        <dbReference type="EC" id="3.2.1.n1"/>
    </reaction>
</comment>
<gene>
    <name evidence="8" type="ORF">HW115_09640</name>
</gene>
<keyword evidence="5" id="KW-0378">Hydrolase</keyword>
<comment type="catalytic activity">
    <reaction evidence="1">
        <text>Hydrolysis of terminal, non-reducing alpha-D-galactose residues in alpha-D-galactosides, including galactose oligosaccharides, galactomannans and galactolipids.</text>
        <dbReference type="EC" id="3.2.1.22"/>
    </reaction>
</comment>
<reference evidence="8 9" key="1">
    <citation type="submission" date="2020-07" db="EMBL/GenBank/DDBJ databases">
        <title>Roseicoccus Jingziensis gen. nov., sp. nov., isolated from coastal seawater.</title>
        <authorList>
            <person name="Feng X."/>
        </authorList>
    </citation>
    <scope>NUCLEOTIDE SEQUENCE [LARGE SCALE GENOMIC DNA]</scope>
    <source>
        <strain evidence="8 9">N1E253</strain>
    </source>
</reference>
<keyword evidence="9" id="KW-1185">Reference proteome</keyword>
<keyword evidence="4" id="KW-0677">Repeat</keyword>
<dbReference type="Pfam" id="PF23763">
    <property type="entry name" value="Beta-barrel_GLAA-B_I"/>
    <property type="match status" value="1"/>
</dbReference>
<keyword evidence="6" id="KW-0326">Glycosidase</keyword>
<evidence type="ECO:0000256" key="1">
    <source>
        <dbReference type="ARBA" id="ARBA00001255"/>
    </source>
</evidence>
<dbReference type="GO" id="GO:0004557">
    <property type="term" value="F:alpha-galactosidase activity"/>
    <property type="evidence" value="ECO:0007669"/>
    <property type="project" value="UniProtKB-EC"/>
</dbReference>